<dbReference type="Pfam" id="PF00319">
    <property type="entry name" value="SRF-TF"/>
    <property type="match status" value="1"/>
</dbReference>
<keyword evidence="4" id="KW-0804">Transcription</keyword>
<evidence type="ECO:0000256" key="3">
    <source>
        <dbReference type="ARBA" id="ARBA00023125"/>
    </source>
</evidence>
<dbReference type="PROSITE" id="PS50066">
    <property type="entry name" value="MADS_BOX_2"/>
    <property type="match status" value="1"/>
</dbReference>
<evidence type="ECO:0000256" key="1">
    <source>
        <dbReference type="ARBA" id="ARBA00004123"/>
    </source>
</evidence>
<dbReference type="InterPro" id="IPR036879">
    <property type="entry name" value="TF_MADSbox_sf"/>
</dbReference>
<dbReference type="PANTHER" id="PTHR11945:SF387">
    <property type="entry name" value="AGAMOUS-LIKE MADS-BOX PROTEIN AGL80"/>
    <property type="match status" value="1"/>
</dbReference>
<dbReference type="GO" id="GO:0000981">
    <property type="term" value="F:DNA-binding transcription factor activity, RNA polymerase II-specific"/>
    <property type="evidence" value="ECO:0007669"/>
    <property type="project" value="InterPro"/>
</dbReference>
<protein>
    <recommendedName>
        <fullName evidence="8">MADS-box domain-containing protein</fullName>
    </recommendedName>
</protein>
<feature type="region of interest" description="Disordered" evidence="7">
    <location>
        <begin position="223"/>
        <end position="246"/>
    </location>
</feature>
<dbReference type="AlphaFoldDB" id="A0A2Z7CHM8"/>
<feature type="coiled-coil region" evidence="6">
    <location>
        <begin position="87"/>
        <end position="114"/>
    </location>
</feature>
<dbReference type="InterPro" id="IPR002100">
    <property type="entry name" value="TF_MADSbox"/>
</dbReference>
<dbReference type="Proteomes" id="UP000250235">
    <property type="component" value="Unassembled WGS sequence"/>
</dbReference>
<dbReference type="GO" id="GO:0045944">
    <property type="term" value="P:positive regulation of transcription by RNA polymerase II"/>
    <property type="evidence" value="ECO:0007669"/>
    <property type="project" value="InterPro"/>
</dbReference>
<keyword evidence="10" id="KW-1185">Reference proteome</keyword>
<dbReference type="GO" id="GO:0005634">
    <property type="term" value="C:nucleus"/>
    <property type="evidence" value="ECO:0007669"/>
    <property type="project" value="UniProtKB-SubCell"/>
</dbReference>
<organism evidence="9 10">
    <name type="scientific">Dorcoceras hygrometricum</name>
    <dbReference type="NCBI Taxonomy" id="472368"/>
    <lineage>
        <taxon>Eukaryota</taxon>
        <taxon>Viridiplantae</taxon>
        <taxon>Streptophyta</taxon>
        <taxon>Embryophyta</taxon>
        <taxon>Tracheophyta</taxon>
        <taxon>Spermatophyta</taxon>
        <taxon>Magnoliopsida</taxon>
        <taxon>eudicotyledons</taxon>
        <taxon>Gunneridae</taxon>
        <taxon>Pentapetalae</taxon>
        <taxon>asterids</taxon>
        <taxon>lamiids</taxon>
        <taxon>Lamiales</taxon>
        <taxon>Gesneriaceae</taxon>
        <taxon>Didymocarpoideae</taxon>
        <taxon>Trichosporeae</taxon>
        <taxon>Loxocarpinae</taxon>
        <taxon>Dorcoceras</taxon>
    </lineage>
</organism>
<dbReference type="SUPFAM" id="SSF55455">
    <property type="entry name" value="SRF-like"/>
    <property type="match status" value="1"/>
</dbReference>
<accession>A0A2Z7CHM8</accession>
<proteinExistence type="predicted"/>
<dbReference type="PRINTS" id="PR00404">
    <property type="entry name" value="MADSDOMAIN"/>
</dbReference>
<dbReference type="GO" id="GO:0046983">
    <property type="term" value="F:protein dimerization activity"/>
    <property type="evidence" value="ECO:0007669"/>
    <property type="project" value="InterPro"/>
</dbReference>
<evidence type="ECO:0000256" key="7">
    <source>
        <dbReference type="SAM" id="MobiDB-lite"/>
    </source>
</evidence>
<dbReference type="PANTHER" id="PTHR11945">
    <property type="entry name" value="MADS BOX PROTEIN"/>
    <property type="match status" value="1"/>
</dbReference>
<dbReference type="GO" id="GO:0000978">
    <property type="term" value="F:RNA polymerase II cis-regulatory region sequence-specific DNA binding"/>
    <property type="evidence" value="ECO:0007669"/>
    <property type="project" value="TreeGrafter"/>
</dbReference>
<keyword evidence="2" id="KW-0805">Transcription regulation</keyword>
<evidence type="ECO:0000256" key="4">
    <source>
        <dbReference type="ARBA" id="ARBA00023163"/>
    </source>
</evidence>
<dbReference type="EMBL" id="KQ995695">
    <property type="protein sequence ID" value="KZV46175.1"/>
    <property type="molecule type" value="Genomic_DNA"/>
</dbReference>
<evidence type="ECO:0000256" key="2">
    <source>
        <dbReference type="ARBA" id="ARBA00023015"/>
    </source>
</evidence>
<evidence type="ECO:0000256" key="5">
    <source>
        <dbReference type="ARBA" id="ARBA00023242"/>
    </source>
</evidence>
<evidence type="ECO:0000259" key="8">
    <source>
        <dbReference type="PROSITE" id="PS50066"/>
    </source>
</evidence>
<dbReference type="CDD" id="cd00266">
    <property type="entry name" value="MADS_SRF_like"/>
    <property type="match status" value="1"/>
</dbReference>
<comment type="subcellular location">
    <subcellularLocation>
        <location evidence="1">Nucleus</location>
    </subcellularLocation>
</comment>
<dbReference type="SMART" id="SM00432">
    <property type="entry name" value="MADS"/>
    <property type="match status" value="1"/>
</dbReference>
<keyword evidence="6" id="KW-0175">Coiled coil</keyword>
<sequence length="246" mass="27811">MARKKVTLAFLNNQAERKASFKKRCKGLMKKVEELSTLCGVDACAITYSEFQPQPEVWPSPPEARRVLERFLDQPDMDRTRFMDNQMSFTRQRIEKTTNKLRRLQRENKRKELTIFMFQCIEGTADIRNFDIRDKGEMNVVIEDVLREITGRMERLNASGEGPSTAMAMGEEPKAAHGEGSSAAAAVGTQEVAAQPGLMEESENQSGYSYWMNMLMSPIDDFEWNTFAPGDLPDRNPDAPSAPGTD</sequence>
<keyword evidence="5" id="KW-0539">Nucleus</keyword>
<name>A0A2Z7CHM8_9LAMI</name>
<gene>
    <name evidence="9" type="ORF">F511_15185</name>
</gene>
<dbReference type="InterPro" id="IPR033897">
    <property type="entry name" value="SRF-like_MADS-box"/>
</dbReference>
<reference evidence="9 10" key="1">
    <citation type="journal article" date="2015" name="Proc. Natl. Acad. Sci. U.S.A.">
        <title>The resurrection genome of Boea hygrometrica: A blueprint for survival of dehydration.</title>
        <authorList>
            <person name="Xiao L."/>
            <person name="Yang G."/>
            <person name="Zhang L."/>
            <person name="Yang X."/>
            <person name="Zhao S."/>
            <person name="Ji Z."/>
            <person name="Zhou Q."/>
            <person name="Hu M."/>
            <person name="Wang Y."/>
            <person name="Chen M."/>
            <person name="Xu Y."/>
            <person name="Jin H."/>
            <person name="Xiao X."/>
            <person name="Hu G."/>
            <person name="Bao F."/>
            <person name="Hu Y."/>
            <person name="Wan P."/>
            <person name="Li L."/>
            <person name="Deng X."/>
            <person name="Kuang T."/>
            <person name="Xiang C."/>
            <person name="Zhu J.K."/>
            <person name="Oliver M.J."/>
            <person name="He Y."/>
        </authorList>
    </citation>
    <scope>NUCLEOTIDE SEQUENCE [LARGE SCALE GENOMIC DNA]</scope>
    <source>
        <strain evidence="10">cv. XS01</strain>
    </source>
</reference>
<dbReference type="OrthoDB" id="901967at2759"/>
<evidence type="ECO:0000313" key="10">
    <source>
        <dbReference type="Proteomes" id="UP000250235"/>
    </source>
</evidence>
<feature type="domain" description="MADS-box" evidence="8">
    <location>
        <begin position="1"/>
        <end position="50"/>
    </location>
</feature>
<keyword evidence="3" id="KW-0238">DNA-binding</keyword>
<feature type="region of interest" description="Disordered" evidence="7">
    <location>
        <begin position="157"/>
        <end position="185"/>
    </location>
</feature>
<evidence type="ECO:0000313" key="9">
    <source>
        <dbReference type="EMBL" id="KZV46175.1"/>
    </source>
</evidence>
<evidence type="ECO:0000256" key="6">
    <source>
        <dbReference type="SAM" id="Coils"/>
    </source>
</evidence>
<dbReference type="Gene3D" id="3.40.1810.10">
    <property type="entry name" value="Transcription factor, MADS-box"/>
    <property type="match status" value="1"/>
</dbReference>